<dbReference type="InterPro" id="IPR007016">
    <property type="entry name" value="O-antigen_ligase-rel_domated"/>
</dbReference>
<feature type="transmembrane region" description="Helical" evidence="5">
    <location>
        <begin position="381"/>
        <end position="403"/>
    </location>
</feature>
<dbReference type="InterPro" id="IPR051533">
    <property type="entry name" value="WaaL-like"/>
</dbReference>
<accession>A0A412TX21</accession>
<dbReference type="Pfam" id="PF04932">
    <property type="entry name" value="Wzy_C"/>
    <property type="match status" value="1"/>
</dbReference>
<evidence type="ECO:0000256" key="2">
    <source>
        <dbReference type="ARBA" id="ARBA00022692"/>
    </source>
</evidence>
<dbReference type="EMBL" id="QRYC01000002">
    <property type="protein sequence ID" value="RGU58425.1"/>
    <property type="molecule type" value="Genomic_DNA"/>
</dbReference>
<dbReference type="Proteomes" id="UP000284243">
    <property type="component" value="Unassembled WGS sequence"/>
</dbReference>
<keyword evidence="3 5" id="KW-1133">Transmembrane helix</keyword>
<evidence type="ECO:0000313" key="8">
    <source>
        <dbReference type="Proteomes" id="UP000284243"/>
    </source>
</evidence>
<name>A0A412TX21_9BACT</name>
<comment type="caution">
    <text evidence="7">The sequence shown here is derived from an EMBL/GenBank/DDBJ whole genome shotgun (WGS) entry which is preliminary data.</text>
</comment>
<feature type="transmembrane region" description="Helical" evidence="5">
    <location>
        <begin position="56"/>
        <end position="75"/>
    </location>
</feature>
<dbReference type="Gene3D" id="1.25.40.10">
    <property type="entry name" value="Tetratricopeptide repeat domain"/>
    <property type="match status" value="2"/>
</dbReference>
<feature type="transmembrane region" description="Helical" evidence="5">
    <location>
        <begin position="358"/>
        <end position="375"/>
    </location>
</feature>
<dbReference type="GO" id="GO:0016020">
    <property type="term" value="C:membrane"/>
    <property type="evidence" value="ECO:0007669"/>
    <property type="project" value="UniProtKB-SubCell"/>
</dbReference>
<feature type="transmembrane region" description="Helical" evidence="5">
    <location>
        <begin position="81"/>
        <end position="100"/>
    </location>
</feature>
<evidence type="ECO:0000313" key="7">
    <source>
        <dbReference type="EMBL" id="RGU58425.1"/>
    </source>
</evidence>
<feature type="domain" description="O-antigen ligase-related" evidence="6">
    <location>
        <begin position="195"/>
        <end position="341"/>
    </location>
</feature>
<evidence type="ECO:0000256" key="4">
    <source>
        <dbReference type="ARBA" id="ARBA00023136"/>
    </source>
</evidence>
<dbReference type="PANTHER" id="PTHR37422:SF17">
    <property type="entry name" value="O-ANTIGEN LIGASE"/>
    <property type="match status" value="1"/>
</dbReference>
<keyword evidence="2 5" id="KW-0812">Transmembrane</keyword>
<evidence type="ECO:0000259" key="6">
    <source>
        <dbReference type="Pfam" id="PF04932"/>
    </source>
</evidence>
<dbReference type="AlphaFoldDB" id="A0A412TX21"/>
<reference evidence="7 8" key="1">
    <citation type="submission" date="2018-08" db="EMBL/GenBank/DDBJ databases">
        <title>A genome reference for cultivated species of the human gut microbiota.</title>
        <authorList>
            <person name="Zou Y."/>
            <person name="Xue W."/>
            <person name="Luo G."/>
        </authorList>
    </citation>
    <scope>NUCLEOTIDE SEQUENCE [LARGE SCALE GENOMIC DNA]</scope>
    <source>
        <strain evidence="7 8">AF16-14</strain>
    </source>
</reference>
<sequence>MRVTTQYNAVSKAEDFILFLLLLFYIIGQNDHIFIIGSCLTLFLSYKLYINKGVHISFVDICIIALWIFSVFNYFLSANHISSIFYFKDFTLCVLLYFLLRSELNNWHEKKRILLFISFIIGIMSIISIISFIMFSEQIYNLDFDSTYDFRFKYRPLGILLNIWSSLQLCFLGIIALSIFHYRKNIVILIFLYCTFVINMFIIITSFTRGIYLAYTFILISSFVLVLKTKIELYKKGLLLGLIVIPLMLFVCIYKEEISKTIKFKETISQQRSISGRIDAMSSSQGIIKNYPLFGIGANNFSYAIDKYLYENDNNTFTSFAPNGYTQLLTEQGFIGFLLWFFLIISILYQCIYYRKRLTVQHIIIASILISLLIREISFPAFLNNSIIMLMCFMYFAIFQNNLNCNKFYFKKYKPVIYVISLICIFFIGISVKHFQNIKNNNLAIQHMSEKNIYHAIKYINKTDGSVPYLFNRSIIYNTLFEQTGDKAFLKEAKYNIHKAIQKSDNDNMLEYQLSRLLMKENKIDSAKIIIGKLITDYPNSALYNISYFEILYNYFDKDEALKYLIKAIELSPNILKSKLIEVIQKDDYNYMYKMNNLLYERIKEESLDNLNDPICLAKRGKILLFLCKYHMSALYLKKAIDILPNLIMPWYHLGEIEEMNGNTDKSNEYYLRYLTLTSPNNKKLENMKKYILSGEIHKNIEVKSLLYKYENKFTNWYKTKSAIIYITTNY</sequence>
<feature type="transmembrane region" description="Helical" evidence="5">
    <location>
        <begin position="333"/>
        <end position="351"/>
    </location>
</feature>
<dbReference type="InterPro" id="IPR011990">
    <property type="entry name" value="TPR-like_helical_dom_sf"/>
</dbReference>
<dbReference type="SUPFAM" id="SSF48452">
    <property type="entry name" value="TPR-like"/>
    <property type="match status" value="1"/>
</dbReference>
<feature type="transmembrane region" description="Helical" evidence="5">
    <location>
        <begin position="112"/>
        <end position="136"/>
    </location>
</feature>
<organism evidence="7 8">
    <name type="scientific">Odoribacter splanchnicus</name>
    <dbReference type="NCBI Taxonomy" id="28118"/>
    <lineage>
        <taxon>Bacteria</taxon>
        <taxon>Pseudomonadati</taxon>
        <taxon>Bacteroidota</taxon>
        <taxon>Bacteroidia</taxon>
        <taxon>Bacteroidales</taxon>
        <taxon>Odoribacteraceae</taxon>
        <taxon>Odoribacter</taxon>
    </lineage>
</organism>
<protein>
    <recommendedName>
        <fullName evidence="6">O-antigen ligase-related domain-containing protein</fullName>
    </recommendedName>
</protein>
<evidence type="ECO:0000256" key="3">
    <source>
        <dbReference type="ARBA" id="ARBA00022989"/>
    </source>
</evidence>
<feature type="transmembrane region" description="Helical" evidence="5">
    <location>
        <begin position="16"/>
        <end position="44"/>
    </location>
</feature>
<feature type="transmembrane region" description="Helical" evidence="5">
    <location>
        <begin position="239"/>
        <end position="256"/>
    </location>
</feature>
<feature type="transmembrane region" description="Helical" evidence="5">
    <location>
        <begin position="156"/>
        <end position="179"/>
    </location>
</feature>
<feature type="transmembrane region" description="Helical" evidence="5">
    <location>
        <begin position="186"/>
        <end position="204"/>
    </location>
</feature>
<comment type="subcellular location">
    <subcellularLocation>
        <location evidence="1">Membrane</location>
        <topology evidence="1">Multi-pass membrane protein</topology>
    </subcellularLocation>
</comment>
<keyword evidence="4 5" id="KW-0472">Membrane</keyword>
<gene>
    <name evidence="7" type="ORF">DWW57_01535</name>
</gene>
<dbReference type="PANTHER" id="PTHR37422">
    <property type="entry name" value="TEICHURONIC ACID BIOSYNTHESIS PROTEIN TUAE"/>
    <property type="match status" value="1"/>
</dbReference>
<proteinExistence type="predicted"/>
<feature type="transmembrane region" description="Helical" evidence="5">
    <location>
        <begin position="415"/>
        <end position="432"/>
    </location>
</feature>
<dbReference type="RefSeq" id="WP_087382418.1">
    <property type="nucleotide sequence ID" value="NZ_JADMUD010000025.1"/>
</dbReference>
<feature type="transmembrane region" description="Helical" evidence="5">
    <location>
        <begin position="210"/>
        <end position="227"/>
    </location>
</feature>
<evidence type="ECO:0000256" key="1">
    <source>
        <dbReference type="ARBA" id="ARBA00004141"/>
    </source>
</evidence>
<evidence type="ECO:0000256" key="5">
    <source>
        <dbReference type="SAM" id="Phobius"/>
    </source>
</evidence>